<name>A0ABM8W3F2_GIGMA</name>
<dbReference type="EMBL" id="CAJVQB010000956">
    <property type="protein sequence ID" value="CAG8514826.1"/>
    <property type="molecule type" value="Genomic_DNA"/>
</dbReference>
<reference evidence="2 3" key="1">
    <citation type="submission" date="2021-06" db="EMBL/GenBank/DDBJ databases">
        <authorList>
            <person name="Kallberg Y."/>
            <person name="Tangrot J."/>
            <person name="Rosling A."/>
        </authorList>
    </citation>
    <scope>NUCLEOTIDE SEQUENCE [LARGE SCALE GENOMIC DNA]</scope>
    <source>
        <strain evidence="2 3">120-4 pot B 10/14</strain>
    </source>
</reference>
<feature type="region of interest" description="Disordered" evidence="1">
    <location>
        <begin position="1"/>
        <end position="29"/>
    </location>
</feature>
<evidence type="ECO:0000313" key="3">
    <source>
        <dbReference type="Proteomes" id="UP000789901"/>
    </source>
</evidence>
<proteinExistence type="predicted"/>
<keyword evidence="3" id="KW-1185">Reference proteome</keyword>
<gene>
    <name evidence="2" type="ORF">GMARGA_LOCUS2865</name>
</gene>
<evidence type="ECO:0000313" key="2">
    <source>
        <dbReference type="EMBL" id="CAG8514826.1"/>
    </source>
</evidence>
<accession>A0ABM8W3F2</accession>
<sequence>MSQSTNQISVLPQNNNGPIQRPQNIGEPQNVNGQFQRLRNTDDFIAIQQHASLVNGAYPFIRIQDIENQTHQNIQFSTIVINLFKDIILEYYYKPFQEPRQKCYKLHFMINSLNDSKMSSRFFLACSINFVRYQPSFSPLNFGLYAPNESKDR</sequence>
<protein>
    <submittedName>
        <fullName evidence="2">39350_t:CDS:1</fullName>
    </submittedName>
</protein>
<organism evidence="2 3">
    <name type="scientific">Gigaspora margarita</name>
    <dbReference type="NCBI Taxonomy" id="4874"/>
    <lineage>
        <taxon>Eukaryota</taxon>
        <taxon>Fungi</taxon>
        <taxon>Fungi incertae sedis</taxon>
        <taxon>Mucoromycota</taxon>
        <taxon>Glomeromycotina</taxon>
        <taxon>Glomeromycetes</taxon>
        <taxon>Diversisporales</taxon>
        <taxon>Gigasporaceae</taxon>
        <taxon>Gigaspora</taxon>
    </lineage>
</organism>
<comment type="caution">
    <text evidence="2">The sequence shown here is derived from an EMBL/GenBank/DDBJ whole genome shotgun (WGS) entry which is preliminary data.</text>
</comment>
<evidence type="ECO:0000256" key="1">
    <source>
        <dbReference type="SAM" id="MobiDB-lite"/>
    </source>
</evidence>
<dbReference type="Proteomes" id="UP000789901">
    <property type="component" value="Unassembled WGS sequence"/>
</dbReference>